<feature type="domain" description="Bulb-type lectin" evidence="9">
    <location>
        <begin position="25"/>
        <end position="148"/>
    </location>
</feature>
<dbReference type="GO" id="GO:0016020">
    <property type="term" value="C:membrane"/>
    <property type="evidence" value="ECO:0007669"/>
    <property type="project" value="UniProtKB-SubCell"/>
</dbReference>
<dbReference type="AlphaFoldDB" id="A0AAV8BYX3"/>
<dbReference type="Pfam" id="PF01453">
    <property type="entry name" value="B_lectin"/>
    <property type="match status" value="1"/>
</dbReference>
<evidence type="ECO:0000256" key="7">
    <source>
        <dbReference type="ARBA" id="ARBA00048679"/>
    </source>
</evidence>
<dbReference type="PROSITE" id="PS50927">
    <property type="entry name" value="BULB_LECTIN"/>
    <property type="match status" value="1"/>
</dbReference>
<evidence type="ECO:0000313" key="10">
    <source>
        <dbReference type="EMBL" id="KAJ4748415.1"/>
    </source>
</evidence>
<keyword evidence="11" id="KW-1185">Reference proteome</keyword>
<comment type="catalytic activity">
    <reaction evidence="6">
        <text>L-threonyl-[protein] + ATP = O-phospho-L-threonyl-[protein] + ADP + H(+)</text>
        <dbReference type="Rhea" id="RHEA:46608"/>
        <dbReference type="Rhea" id="RHEA-COMP:11060"/>
        <dbReference type="Rhea" id="RHEA-COMP:11605"/>
        <dbReference type="ChEBI" id="CHEBI:15378"/>
        <dbReference type="ChEBI" id="CHEBI:30013"/>
        <dbReference type="ChEBI" id="CHEBI:30616"/>
        <dbReference type="ChEBI" id="CHEBI:61977"/>
        <dbReference type="ChEBI" id="CHEBI:456216"/>
        <dbReference type="EC" id="2.7.11.1"/>
    </reaction>
</comment>
<dbReference type="EC" id="2.7.11.1" evidence="2"/>
<dbReference type="SMART" id="SM00108">
    <property type="entry name" value="B_lectin"/>
    <property type="match status" value="1"/>
</dbReference>
<feature type="chain" id="PRO_5043653239" description="non-specific serine/threonine protein kinase" evidence="8">
    <location>
        <begin position="25"/>
        <end position="325"/>
    </location>
</feature>
<dbReference type="GO" id="GO:0048544">
    <property type="term" value="P:recognition of pollen"/>
    <property type="evidence" value="ECO:0007669"/>
    <property type="project" value="InterPro"/>
</dbReference>
<dbReference type="EMBL" id="JAMFTS010000005">
    <property type="protein sequence ID" value="KAJ4748415.1"/>
    <property type="molecule type" value="Genomic_DNA"/>
</dbReference>
<sequence length="325" mass="36984">MWDRTSRLFGTALLLFSLLSVSNSFDTLEQTETLANGQTLVSLNSDFELGFFNRSTSTTKWYIGIWYTVSPEIVVWVANHDNPLNDSSSTLSISNGTLVLIDSLQNIIWSSSVNLSTPKILDPILKLLDSGNLILKDQNNDDILWQSFDYPSNTFLLGMKIGKDLTTGFEWYMSSWKSSDDPSKGNYYYKMNTIGQPEMVLWDGDRIKFKTGAWVGVRFSGLPEMQTYTNMLQFIVVSTSKEVNFSIEANKGVPLPLPLSRIVLYETGVIKCMVWGQDKKNWYEFWSWPNDMCDNYDKCGPFGGCERTTPLNCQEHSNGFKLVKR</sequence>
<protein>
    <recommendedName>
        <fullName evidence="2">non-specific serine/threonine protein kinase</fullName>
        <ecNumber evidence="2">2.7.11.1</ecNumber>
    </recommendedName>
</protein>
<dbReference type="InterPro" id="IPR001480">
    <property type="entry name" value="Bulb-type_lectin_dom"/>
</dbReference>
<dbReference type="InterPro" id="IPR036426">
    <property type="entry name" value="Bulb-type_lectin_dom_sf"/>
</dbReference>
<dbReference type="CDD" id="cd00028">
    <property type="entry name" value="B_lectin"/>
    <property type="match status" value="1"/>
</dbReference>
<evidence type="ECO:0000259" key="9">
    <source>
        <dbReference type="PROSITE" id="PS50927"/>
    </source>
</evidence>
<keyword evidence="4" id="KW-1015">Disulfide bond</keyword>
<comment type="subcellular location">
    <subcellularLocation>
        <location evidence="1">Membrane</location>
        <topology evidence="1">Single-pass type I membrane protein</topology>
    </subcellularLocation>
</comment>
<dbReference type="InterPro" id="IPR000858">
    <property type="entry name" value="S_locus_glycoprot_dom"/>
</dbReference>
<dbReference type="Proteomes" id="UP001140206">
    <property type="component" value="Chromosome 5"/>
</dbReference>
<dbReference type="PANTHER" id="PTHR32444:SF235">
    <property type="entry name" value="OS01G0783900 PROTEIN"/>
    <property type="match status" value="1"/>
</dbReference>
<dbReference type="Gene3D" id="2.90.10.10">
    <property type="entry name" value="Bulb-type lectin domain"/>
    <property type="match status" value="1"/>
</dbReference>
<dbReference type="Pfam" id="PF00954">
    <property type="entry name" value="S_locus_glycop"/>
    <property type="match status" value="1"/>
</dbReference>
<comment type="catalytic activity">
    <reaction evidence="7">
        <text>L-seryl-[protein] + ATP = O-phospho-L-seryl-[protein] + ADP + H(+)</text>
        <dbReference type="Rhea" id="RHEA:17989"/>
        <dbReference type="Rhea" id="RHEA-COMP:9863"/>
        <dbReference type="Rhea" id="RHEA-COMP:11604"/>
        <dbReference type="ChEBI" id="CHEBI:15378"/>
        <dbReference type="ChEBI" id="CHEBI:29999"/>
        <dbReference type="ChEBI" id="CHEBI:30616"/>
        <dbReference type="ChEBI" id="CHEBI:83421"/>
        <dbReference type="ChEBI" id="CHEBI:456216"/>
        <dbReference type="EC" id="2.7.11.1"/>
    </reaction>
</comment>
<reference evidence="10" key="1">
    <citation type="submission" date="2022-08" db="EMBL/GenBank/DDBJ databases">
        <authorList>
            <person name="Marques A."/>
        </authorList>
    </citation>
    <scope>NUCLEOTIDE SEQUENCE</scope>
    <source>
        <strain evidence="10">RhyPub2mFocal</strain>
        <tissue evidence="10">Leaves</tissue>
    </source>
</reference>
<evidence type="ECO:0000256" key="2">
    <source>
        <dbReference type="ARBA" id="ARBA00012513"/>
    </source>
</evidence>
<dbReference type="PANTHER" id="PTHR32444">
    <property type="entry name" value="BULB-TYPE LECTIN DOMAIN-CONTAINING PROTEIN"/>
    <property type="match status" value="1"/>
</dbReference>
<evidence type="ECO:0000256" key="4">
    <source>
        <dbReference type="ARBA" id="ARBA00023157"/>
    </source>
</evidence>
<feature type="signal peptide" evidence="8">
    <location>
        <begin position="1"/>
        <end position="24"/>
    </location>
</feature>
<dbReference type="GO" id="GO:0004674">
    <property type="term" value="F:protein serine/threonine kinase activity"/>
    <property type="evidence" value="ECO:0007669"/>
    <property type="project" value="UniProtKB-EC"/>
</dbReference>
<name>A0AAV8BYX3_9POAL</name>
<comment type="caution">
    <text evidence="10">The sequence shown here is derived from an EMBL/GenBank/DDBJ whole genome shotgun (WGS) entry which is preliminary data.</text>
</comment>
<evidence type="ECO:0000256" key="5">
    <source>
        <dbReference type="ARBA" id="ARBA00023170"/>
    </source>
</evidence>
<evidence type="ECO:0000256" key="8">
    <source>
        <dbReference type="SAM" id="SignalP"/>
    </source>
</evidence>
<evidence type="ECO:0000256" key="6">
    <source>
        <dbReference type="ARBA" id="ARBA00047899"/>
    </source>
</evidence>
<accession>A0AAV8BYX3</accession>
<keyword evidence="3 8" id="KW-0732">Signal</keyword>
<keyword evidence="5" id="KW-0675">Receptor</keyword>
<dbReference type="SUPFAM" id="SSF51110">
    <property type="entry name" value="alpha-D-mannose-specific plant lectins"/>
    <property type="match status" value="1"/>
</dbReference>
<proteinExistence type="predicted"/>
<dbReference type="GO" id="GO:0051707">
    <property type="term" value="P:response to other organism"/>
    <property type="evidence" value="ECO:0007669"/>
    <property type="project" value="UniProtKB-ARBA"/>
</dbReference>
<evidence type="ECO:0000313" key="11">
    <source>
        <dbReference type="Proteomes" id="UP001140206"/>
    </source>
</evidence>
<evidence type="ECO:0000256" key="1">
    <source>
        <dbReference type="ARBA" id="ARBA00004479"/>
    </source>
</evidence>
<organism evidence="10 11">
    <name type="scientific">Rhynchospora pubera</name>
    <dbReference type="NCBI Taxonomy" id="906938"/>
    <lineage>
        <taxon>Eukaryota</taxon>
        <taxon>Viridiplantae</taxon>
        <taxon>Streptophyta</taxon>
        <taxon>Embryophyta</taxon>
        <taxon>Tracheophyta</taxon>
        <taxon>Spermatophyta</taxon>
        <taxon>Magnoliopsida</taxon>
        <taxon>Liliopsida</taxon>
        <taxon>Poales</taxon>
        <taxon>Cyperaceae</taxon>
        <taxon>Cyperoideae</taxon>
        <taxon>Rhynchosporeae</taxon>
        <taxon>Rhynchospora</taxon>
    </lineage>
</organism>
<evidence type="ECO:0000256" key="3">
    <source>
        <dbReference type="ARBA" id="ARBA00022729"/>
    </source>
</evidence>
<gene>
    <name evidence="10" type="ORF">LUZ62_082820</name>
</gene>